<keyword evidence="1" id="KW-0732">Signal</keyword>
<name>A0A6I6MLI8_9CAUL</name>
<organism evidence="2 3">
    <name type="scientific">Terricaulis silvestris</name>
    <dbReference type="NCBI Taxonomy" id="2686094"/>
    <lineage>
        <taxon>Bacteria</taxon>
        <taxon>Pseudomonadati</taxon>
        <taxon>Pseudomonadota</taxon>
        <taxon>Alphaproteobacteria</taxon>
        <taxon>Caulobacterales</taxon>
        <taxon>Caulobacteraceae</taxon>
        <taxon>Terricaulis</taxon>
    </lineage>
</organism>
<sequence>MHHPLRALALSLAIAATPACASLQIGETRLENPAAAARTLDQRAYAILNAYAAVIEEATDIVRDPAAPISFKRALSQAERVATPAAETLEIAVVAYIRARGDFEAASGATQPTLERAATALTIAARRLSEAMQAAEAPISELEDLVGARRG</sequence>
<gene>
    <name evidence="2" type="ORF">DSM104635_02389</name>
</gene>
<dbReference type="KEGG" id="tsv:DSM104635_02389"/>
<feature type="signal peptide" evidence="1">
    <location>
        <begin position="1"/>
        <end position="21"/>
    </location>
</feature>
<accession>A0A6I6MLI8</accession>
<feature type="chain" id="PRO_5026096560" evidence="1">
    <location>
        <begin position="22"/>
        <end position="151"/>
    </location>
</feature>
<evidence type="ECO:0000256" key="1">
    <source>
        <dbReference type="SAM" id="SignalP"/>
    </source>
</evidence>
<dbReference type="AlphaFoldDB" id="A0A6I6MLI8"/>
<evidence type="ECO:0000313" key="3">
    <source>
        <dbReference type="Proteomes" id="UP000431269"/>
    </source>
</evidence>
<evidence type="ECO:0000313" key="2">
    <source>
        <dbReference type="EMBL" id="QGZ95539.1"/>
    </source>
</evidence>
<protein>
    <submittedName>
        <fullName evidence="2">Uncharacterized protein</fullName>
    </submittedName>
</protein>
<reference evidence="3" key="1">
    <citation type="submission" date="2019-12" db="EMBL/GenBank/DDBJ databases">
        <title>Complete genome of Terracaulis silvestris 0127_4.</title>
        <authorList>
            <person name="Vieira S."/>
            <person name="Riedel T."/>
            <person name="Sproer C."/>
            <person name="Pascual J."/>
            <person name="Boedeker C."/>
            <person name="Overmann J."/>
        </authorList>
    </citation>
    <scope>NUCLEOTIDE SEQUENCE [LARGE SCALE GENOMIC DNA]</scope>
    <source>
        <strain evidence="3">0127_4</strain>
    </source>
</reference>
<dbReference type="Proteomes" id="UP000431269">
    <property type="component" value="Chromosome"/>
</dbReference>
<dbReference type="EMBL" id="CP047045">
    <property type="protein sequence ID" value="QGZ95539.1"/>
    <property type="molecule type" value="Genomic_DNA"/>
</dbReference>
<proteinExistence type="predicted"/>
<dbReference type="RefSeq" id="WP_158766389.1">
    <property type="nucleotide sequence ID" value="NZ_CP047045.1"/>
</dbReference>
<keyword evidence="3" id="KW-1185">Reference proteome</keyword>